<keyword evidence="1" id="KW-0812">Transmembrane</keyword>
<dbReference type="RefSeq" id="WP_061568255.1">
    <property type="nucleotide sequence ID" value="NZ_LQYT01000018.1"/>
</dbReference>
<sequence length="66" mass="7637">MKTALRLIIMITGFYLLVDIFVDVSGRIPDSLRIIRRILKAVFWAGFYGYVLLIHKESKPKENIPS</sequence>
<evidence type="ECO:0000256" key="1">
    <source>
        <dbReference type="SAM" id="Phobius"/>
    </source>
</evidence>
<name>A0A150MA44_9BACI</name>
<reference evidence="2 3" key="1">
    <citation type="submission" date="2016-01" db="EMBL/GenBank/DDBJ databases">
        <title>Draft Genome Sequences of Seven Thermophilic Sporeformers Isolated from Foods.</title>
        <authorList>
            <person name="Berendsen E.M."/>
            <person name="Wells-Bennik M.H."/>
            <person name="Krawcyk A.O."/>
            <person name="De Jong A."/>
            <person name="Holsappel S."/>
            <person name="Eijlander R.T."/>
            <person name="Kuipers O.P."/>
        </authorList>
    </citation>
    <scope>NUCLEOTIDE SEQUENCE [LARGE SCALE GENOMIC DNA]</scope>
    <source>
        <strain evidence="2 3">B4135</strain>
    </source>
</reference>
<dbReference type="AlphaFoldDB" id="A0A150MA44"/>
<dbReference type="STRING" id="301148.B4135_1643"/>
<keyword evidence="1" id="KW-1133">Transmembrane helix</keyword>
<feature type="transmembrane region" description="Helical" evidence="1">
    <location>
        <begin position="7"/>
        <end position="28"/>
    </location>
</feature>
<gene>
    <name evidence="2" type="ORF">B4135_1643</name>
</gene>
<comment type="caution">
    <text evidence="2">The sequence shown here is derived from an EMBL/GenBank/DDBJ whole genome shotgun (WGS) entry which is preliminary data.</text>
</comment>
<dbReference type="Proteomes" id="UP000075683">
    <property type="component" value="Unassembled WGS sequence"/>
</dbReference>
<feature type="transmembrane region" description="Helical" evidence="1">
    <location>
        <begin position="34"/>
        <end position="53"/>
    </location>
</feature>
<organism evidence="2 3">
    <name type="scientific">Caldibacillus debilis</name>
    <dbReference type="NCBI Taxonomy" id="301148"/>
    <lineage>
        <taxon>Bacteria</taxon>
        <taxon>Bacillati</taxon>
        <taxon>Bacillota</taxon>
        <taxon>Bacilli</taxon>
        <taxon>Bacillales</taxon>
        <taxon>Bacillaceae</taxon>
        <taxon>Caldibacillus</taxon>
    </lineage>
</organism>
<keyword evidence="1" id="KW-0472">Membrane</keyword>
<accession>A0A150MA44</accession>
<dbReference type="EMBL" id="LQYT01000018">
    <property type="protein sequence ID" value="KYD21414.1"/>
    <property type="molecule type" value="Genomic_DNA"/>
</dbReference>
<protein>
    <submittedName>
        <fullName evidence="2">Uncharacterized protein</fullName>
    </submittedName>
</protein>
<evidence type="ECO:0000313" key="2">
    <source>
        <dbReference type="EMBL" id="KYD21414.1"/>
    </source>
</evidence>
<evidence type="ECO:0000313" key="3">
    <source>
        <dbReference type="Proteomes" id="UP000075683"/>
    </source>
</evidence>
<proteinExistence type="predicted"/>